<dbReference type="RefSeq" id="WP_046312961.1">
    <property type="nucleotide sequence ID" value="NZ_CBCSCY010000061.1"/>
</dbReference>
<dbReference type="Pfam" id="PF01590">
    <property type="entry name" value="GAF"/>
    <property type="match status" value="1"/>
</dbReference>
<dbReference type="InterPro" id="IPR003018">
    <property type="entry name" value="GAF"/>
</dbReference>
<evidence type="ECO:0000256" key="5">
    <source>
        <dbReference type="ARBA" id="ARBA00022606"/>
    </source>
</evidence>
<keyword evidence="14" id="KW-1185">Reference proteome</keyword>
<dbReference type="Pfam" id="PF08446">
    <property type="entry name" value="PAS_2"/>
    <property type="match status" value="1"/>
</dbReference>
<evidence type="ECO:0000256" key="7">
    <source>
        <dbReference type="ARBA" id="ARBA00022777"/>
    </source>
</evidence>
<dbReference type="SUPFAM" id="SSF55781">
    <property type="entry name" value="GAF domain-like"/>
    <property type="match status" value="2"/>
</dbReference>
<evidence type="ECO:0000259" key="11">
    <source>
        <dbReference type="PROSITE" id="PS50046"/>
    </source>
</evidence>
<gene>
    <name evidence="13" type="ORF">PKOR_19710</name>
</gene>
<accession>A0A0E3UZ06</accession>
<dbReference type="Gene3D" id="1.10.287.130">
    <property type="match status" value="1"/>
</dbReference>
<reference evidence="13 14" key="1">
    <citation type="journal article" date="2015" name="Sci. Rep.">
        <title>Unraveling adaptation of Pontibacter korlensis to radiation and infertility in desert through complete genome and comparative transcriptomic analysis.</title>
        <authorList>
            <person name="Dai J."/>
            <person name="Dai W."/>
            <person name="Qiu C."/>
            <person name="Yang Z."/>
            <person name="Zhang Y."/>
            <person name="Zhou M."/>
            <person name="Zhang L."/>
            <person name="Fang C."/>
            <person name="Gao Q."/>
            <person name="Yang Q."/>
            <person name="Li X."/>
            <person name="Wang Z."/>
            <person name="Wang Z."/>
            <person name="Jia Z."/>
            <person name="Chen X."/>
        </authorList>
    </citation>
    <scope>NUCLEOTIDE SEQUENCE [LARGE SCALE GENOMIC DNA]</scope>
    <source>
        <strain evidence="13 14">X14-1T</strain>
    </source>
</reference>
<feature type="coiled-coil region" evidence="10">
    <location>
        <begin position="587"/>
        <end position="622"/>
    </location>
</feature>
<organism evidence="13 14">
    <name type="scientific">Pontibacter korlensis</name>
    <dbReference type="NCBI Taxonomy" id="400092"/>
    <lineage>
        <taxon>Bacteria</taxon>
        <taxon>Pseudomonadati</taxon>
        <taxon>Bacteroidota</taxon>
        <taxon>Cytophagia</taxon>
        <taxon>Cytophagales</taxon>
        <taxon>Hymenobacteraceae</taxon>
        <taxon>Pontibacter</taxon>
    </lineage>
</organism>
<dbReference type="InterPro" id="IPR043150">
    <property type="entry name" value="Phytochrome_PHY_sf"/>
</dbReference>
<dbReference type="InterPro" id="IPR013654">
    <property type="entry name" value="PAS_2"/>
</dbReference>
<dbReference type="EMBL" id="CP009621">
    <property type="protein sequence ID" value="AKD04916.1"/>
    <property type="molecule type" value="Genomic_DNA"/>
</dbReference>
<dbReference type="GO" id="GO:0030295">
    <property type="term" value="F:protein kinase activator activity"/>
    <property type="evidence" value="ECO:0007669"/>
    <property type="project" value="TreeGrafter"/>
</dbReference>
<dbReference type="GO" id="GO:0009584">
    <property type="term" value="P:detection of visible light"/>
    <property type="evidence" value="ECO:0007669"/>
    <property type="project" value="InterPro"/>
</dbReference>
<dbReference type="PRINTS" id="PR01033">
    <property type="entry name" value="PHYTOCHROME"/>
</dbReference>
<keyword evidence="6" id="KW-0808">Transferase</keyword>
<dbReference type="PANTHER" id="PTHR42878:SF15">
    <property type="entry name" value="BACTERIOPHYTOCHROME"/>
    <property type="match status" value="1"/>
</dbReference>
<evidence type="ECO:0000256" key="9">
    <source>
        <dbReference type="ARBA" id="ARBA00023170"/>
    </source>
</evidence>
<dbReference type="InterPro" id="IPR050351">
    <property type="entry name" value="BphY/WalK/GraS-like"/>
</dbReference>
<evidence type="ECO:0000259" key="12">
    <source>
        <dbReference type="PROSITE" id="PS50109"/>
    </source>
</evidence>
<keyword evidence="10" id="KW-0175">Coiled coil</keyword>
<name>A0A0E3UZ06_9BACT</name>
<dbReference type="InterPro" id="IPR036890">
    <property type="entry name" value="HATPase_C_sf"/>
</dbReference>
<evidence type="ECO:0000313" key="14">
    <source>
        <dbReference type="Proteomes" id="UP000033109"/>
    </source>
</evidence>
<dbReference type="STRING" id="400092.PKOR_19710"/>
<dbReference type="PROSITE" id="PS50109">
    <property type="entry name" value="HIS_KIN"/>
    <property type="match status" value="1"/>
</dbReference>
<dbReference type="HOGENOM" id="CLU_000445_50_1_10"/>
<dbReference type="SUPFAM" id="SSF47384">
    <property type="entry name" value="Homodimeric domain of signal transducing histidine kinase"/>
    <property type="match status" value="1"/>
</dbReference>
<dbReference type="GO" id="GO:0000155">
    <property type="term" value="F:phosphorelay sensor kinase activity"/>
    <property type="evidence" value="ECO:0007669"/>
    <property type="project" value="InterPro"/>
</dbReference>
<dbReference type="GO" id="GO:0006355">
    <property type="term" value="P:regulation of DNA-templated transcription"/>
    <property type="evidence" value="ECO:0007669"/>
    <property type="project" value="InterPro"/>
</dbReference>
<keyword evidence="4" id="KW-0600">Photoreceptor protein</keyword>
<dbReference type="GO" id="GO:0009881">
    <property type="term" value="F:photoreceptor activity"/>
    <property type="evidence" value="ECO:0007669"/>
    <property type="project" value="UniProtKB-KW"/>
</dbReference>
<dbReference type="InterPro" id="IPR003594">
    <property type="entry name" value="HATPase_dom"/>
</dbReference>
<dbReference type="InterPro" id="IPR013515">
    <property type="entry name" value="Phytochrome_cen-reg"/>
</dbReference>
<evidence type="ECO:0000256" key="4">
    <source>
        <dbReference type="ARBA" id="ARBA00022543"/>
    </source>
</evidence>
<dbReference type="AlphaFoldDB" id="A0A0E3UZ06"/>
<proteinExistence type="inferred from homology"/>
<dbReference type="InterPro" id="IPR001294">
    <property type="entry name" value="Phytochrome"/>
</dbReference>
<keyword evidence="5" id="KW-0716">Sensory transduction</keyword>
<evidence type="ECO:0000256" key="8">
    <source>
        <dbReference type="ARBA" id="ARBA00022991"/>
    </source>
</evidence>
<comment type="catalytic activity">
    <reaction evidence="1">
        <text>ATP + protein L-histidine = ADP + protein N-phospho-L-histidine.</text>
        <dbReference type="EC" id="2.7.13.3"/>
    </reaction>
</comment>
<dbReference type="EC" id="2.7.13.3" evidence="3"/>
<dbReference type="Gene3D" id="3.30.450.270">
    <property type="match status" value="1"/>
</dbReference>
<dbReference type="GO" id="GO:0007234">
    <property type="term" value="P:osmosensory signaling via phosphorelay pathway"/>
    <property type="evidence" value="ECO:0007669"/>
    <property type="project" value="TreeGrafter"/>
</dbReference>
<dbReference type="PATRIC" id="fig|400092.3.peg.4314"/>
<dbReference type="InterPro" id="IPR029016">
    <property type="entry name" value="GAF-like_dom_sf"/>
</dbReference>
<dbReference type="Pfam" id="PF00360">
    <property type="entry name" value="PHY"/>
    <property type="match status" value="1"/>
</dbReference>
<dbReference type="InterPro" id="IPR003661">
    <property type="entry name" value="HisK_dim/P_dom"/>
</dbReference>
<feature type="domain" description="Phytochrome chromophore attachment site" evidence="11">
    <location>
        <begin position="144"/>
        <end position="286"/>
    </location>
</feature>
<dbReference type="KEGG" id="pko:PKOR_19710"/>
<dbReference type="InterPro" id="IPR005467">
    <property type="entry name" value="His_kinase_dom"/>
</dbReference>
<keyword evidence="9" id="KW-0675">Receptor</keyword>
<protein>
    <recommendedName>
        <fullName evidence="3">histidine kinase</fullName>
        <ecNumber evidence="3">2.7.13.3</ecNumber>
    </recommendedName>
</protein>
<dbReference type="Gene3D" id="3.30.450.20">
    <property type="entry name" value="PAS domain"/>
    <property type="match status" value="1"/>
</dbReference>
<dbReference type="PROSITE" id="PS50046">
    <property type="entry name" value="PHYTOCHROME_2"/>
    <property type="match status" value="1"/>
</dbReference>
<comment type="similarity">
    <text evidence="2">In the N-terminal section; belongs to the phytochrome family.</text>
</comment>
<dbReference type="CDD" id="cd00075">
    <property type="entry name" value="HATPase"/>
    <property type="match status" value="1"/>
</dbReference>
<dbReference type="Gene3D" id="3.30.450.40">
    <property type="match status" value="1"/>
</dbReference>
<dbReference type="SMART" id="SM00387">
    <property type="entry name" value="HATPase_c"/>
    <property type="match status" value="1"/>
</dbReference>
<dbReference type="InterPro" id="IPR035965">
    <property type="entry name" value="PAS-like_dom_sf"/>
</dbReference>
<dbReference type="GO" id="GO:0000156">
    <property type="term" value="F:phosphorelay response regulator activity"/>
    <property type="evidence" value="ECO:0007669"/>
    <property type="project" value="TreeGrafter"/>
</dbReference>
<keyword evidence="7" id="KW-0418">Kinase</keyword>
<dbReference type="Proteomes" id="UP000033109">
    <property type="component" value="Chromosome"/>
</dbReference>
<evidence type="ECO:0000256" key="10">
    <source>
        <dbReference type="SAM" id="Coils"/>
    </source>
</evidence>
<dbReference type="Pfam" id="PF02518">
    <property type="entry name" value="HATPase_c"/>
    <property type="match status" value="1"/>
</dbReference>
<sequence>MQNYPNFKVDLTNCDAEPIHIIGRIQPHGFLLILNEQTLEVEQVSENIGNFLQADPAQLAGKTLQALVEQEEYEKLISQLRSEGQANPQLLQLQGEQFFGFVHQSQGSLVLECEPYEQPSGDEELLALTSAYTNFQAELDRRSTLIEQAELTVGFVQQAIGYDQVMLYRFDEDWHGEVIAENVKPGLQSYLYHHFPASDIPVQARALLVKKPVRQIANVSAVAVDIVPYLNPTTSSPSNIIRSELRNPSEIHLEYLQHMGVQATLSLSVLVNGKLWGIIACQNKTPVLVNFWKRQLCYNVAQAFANVVLAQQEYRDQRKFENYKVIEEQLLERIVNSNSVNEGLEKNRNSLLELSEATGAALFLNGNMYTTGDTPSETALRELVDWLTNNVTERVLFTRELSTIYYAAADIRQQSAGLLALEISKFNKEYLLFFKPEILEKRIWAGDPEKPVQEDTKRVHPRKSFAKWEEIIKGKSQPWSLNEIEIAQLLVKDLIAVVLRNQKAKLEALNTDLSETTSKLLTKNKRLEDFTHIISHNLRSPLSNMLGLYDLYESNPDPDTTKEVMELMRNMIQNMSATIDDLNLILKSELEQQLDHQEVSISEVVEKELQNLQSQILESNAQVKTDLKVQTVKGPKIYLESVLHNLLSNALKYRSSERQPVVEVSSWQEQEQVCLAVSDNGLGIDMEKFGGKMFDPYATFHGNKDAKGLGLYLSKVQVEALGGSLSVVSEPGVGTTFTVCL</sequence>
<dbReference type="PANTHER" id="PTHR42878">
    <property type="entry name" value="TWO-COMPONENT HISTIDINE KINASE"/>
    <property type="match status" value="1"/>
</dbReference>
<evidence type="ECO:0000313" key="13">
    <source>
        <dbReference type="EMBL" id="AKD04916.1"/>
    </source>
</evidence>
<evidence type="ECO:0000256" key="2">
    <source>
        <dbReference type="ARBA" id="ARBA00006402"/>
    </source>
</evidence>
<dbReference type="Gene3D" id="3.30.565.10">
    <property type="entry name" value="Histidine kinase-like ATPase, C-terminal domain"/>
    <property type="match status" value="1"/>
</dbReference>
<dbReference type="SUPFAM" id="SSF55785">
    <property type="entry name" value="PYP-like sensor domain (PAS domain)"/>
    <property type="match status" value="1"/>
</dbReference>
<dbReference type="SMART" id="SM00388">
    <property type="entry name" value="HisKA"/>
    <property type="match status" value="1"/>
</dbReference>
<evidence type="ECO:0000256" key="1">
    <source>
        <dbReference type="ARBA" id="ARBA00000085"/>
    </source>
</evidence>
<dbReference type="OrthoDB" id="9766459at2"/>
<evidence type="ECO:0000256" key="6">
    <source>
        <dbReference type="ARBA" id="ARBA00022679"/>
    </source>
</evidence>
<evidence type="ECO:0000256" key="3">
    <source>
        <dbReference type="ARBA" id="ARBA00012438"/>
    </source>
</evidence>
<dbReference type="CDD" id="cd00082">
    <property type="entry name" value="HisKA"/>
    <property type="match status" value="1"/>
</dbReference>
<feature type="domain" description="Histidine kinase" evidence="12">
    <location>
        <begin position="533"/>
        <end position="741"/>
    </location>
</feature>
<dbReference type="InterPro" id="IPR016132">
    <property type="entry name" value="Phyto_chromo_attachment"/>
</dbReference>
<keyword evidence="8" id="KW-0157">Chromophore</keyword>
<dbReference type="InterPro" id="IPR036097">
    <property type="entry name" value="HisK_dim/P_sf"/>
</dbReference>
<dbReference type="SUPFAM" id="SSF55874">
    <property type="entry name" value="ATPase domain of HSP90 chaperone/DNA topoisomerase II/histidine kinase"/>
    <property type="match status" value="1"/>
</dbReference>